<evidence type="ECO:0000313" key="5">
    <source>
        <dbReference type="EMBL" id="KAF7732046.1"/>
    </source>
</evidence>
<dbReference type="CDD" id="cd00067">
    <property type="entry name" value="GAL4"/>
    <property type="match status" value="1"/>
</dbReference>
<feature type="region of interest" description="Disordered" evidence="3">
    <location>
        <begin position="126"/>
        <end position="147"/>
    </location>
</feature>
<dbReference type="Pfam" id="PF00172">
    <property type="entry name" value="Zn_clus"/>
    <property type="match status" value="1"/>
</dbReference>
<dbReference type="GO" id="GO:0000981">
    <property type="term" value="F:DNA-binding transcription factor activity, RNA polymerase II-specific"/>
    <property type="evidence" value="ECO:0007669"/>
    <property type="project" value="InterPro"/>
</dbReference>
<evidence type="ECO:0000256" key="1">
    <source>
        <dbReference type="ARBA" id="ARBA00022723"/>
    </source>
</evidence>
<dbReference type="PROSITE" id="PS50048">
    <property type="entry name" value="ZN2_CY6_FUNGAL_2"/>
    <property type="match status" value="1"/>
</dbReference>
<dbReference type="SMART" id="SM00066">
    <property type="entry name" value="GAL4"/>
    <property type="match status" value="1"/>
</dbReference>
<evidence type="ECO:0000313" key="6">
    <source>
        <dbReference type="Proteomes" id="UP000605846"/>
    </source>
</evidence>
<protein>
    <recommendedName>
        <fullName evidence="4">Zn(2)-C6 fungal-type domain-containing protein</fullName>
    </recommendedName>
</protein>
<dbReference type="PANTHER" id="PTHR47659">
    <property type="entry name" value="ZN(II)2CYS6 TRANSCRIPTION FACTOR (EUROFUNG)-RELATED"/>
    <property type="match status" value="1"/>
</dbReference>
<feature type="compositionally biased region" description="Polar residues" evidence="3">
    <location>
        <begin position="136"/>
        <end position="147"/>
    </location>
</feature>
<proteinExistence type="predicted"/>
<dbReference type="EMBL" id="JABAYA010000005">
    <property type="protein sequence ID" value="KAF7732046.1"/>
    <property type="molecule type" value="Genomic_DNA"/>
</dbReference>
<feature type="region of interest" description="Disordered" evidence="3">
    <location>
        <begin position="255"/>
        <end position="286"/>
    </location>
</feature>
<dbReference type="InterPro" id="IPR036864">
    <property type="entry name" value="Zn2-C6_fun-type_DNA-bd_sf"/>
</dbReference>
<accession>A0A8H7ETI0</accession>
<evidence type="ECO:0000259" key="4">
    <source>
        <dbReference type="PROSITE" id="PS50048"/>
    </source>
</evidence>
<keyword evidence="2" id="KW-0539">Nucleus</keyword>
<keyword evidence="1" id="KW-0479">Metal-binding</keyword>
<dbReference type="PANTHER" id="PTHR47659:SF4">
    <property type="entry name" value="ZN(II)2CYS6 TRANSCRIPTION FACTOR (EUROFUNG)"/>
    <property type="match status" value="1"/>
</dbReference>
<dbReference type="PROSITE" id="PS00463">
    <property type="entry name" value="ZN2_CY6_FUNGAL_1"/>
    <property type="match status" value="1"/>
</dbReference>
<evidence type="ECO:0000256" key="2">
    <source>
        <dbReference type="ARBA" id="ARBA00023242"/>
    </source>
</evidence>
<dbReference type="OrthoDB" id="1555531at2759"/>
<evidence type="ECO:0000256" key="3">
    <source>
        <dbReference type="SAM" id="MobiDB-lite"/>
    </source>
</evidence>
<dbReference type="GO" id="GO:0008270">
    <property type="term" value="F:zinc ion binding"/>
    <property type="evidence" value="ECO:0007669"/>
    <property type="project" value="InterPro"/>
</dbReference>
<dbReference type="InterPro" id="IPR050335">
    <property type="entry name" value="ERT1_acuK_gluconeogen_tf"/>
</dbReference>
<name>A0A8H7ETI0_9FUNG</name>
<feature type="region of interest" description="Disordered" evidence="3">
    <location>
        <begin position="315"/>
        <end position="338"/>
    </location>
</feature>
<dbReference type="Gene3D" id="4.10.240.10">
    <property type="entry name" value="Zn(2)-C6 fungal-type DNA-binding domain"/>
    <property type="match status" value="1"/>
</dbReference>
<keyword evidence="6" id="KW-1185">Reference proteome</keyword>
<dbReference type="Proteomes" id="UP000605846">
    <property type="component" value="Unassembled WGS sequence"/>
</dbReference>
<dbReference type="AlphaFoldDB" id="A0A8H7ETI0"/>
<feature type="domain" description="Zn(2)-C6 fungal-type" evidence="4">
    <location>
        <begin position="288"/>
        <end position="316"/>
    </location>
</feature>
<sequence>MIPPTQTMTWLQSIDDEEETLNEYDPNFYVQYLQLPPIGTPSATYLEHTMLTDHSRSPEISNYYYPNAWIYGGDSATWVSHQHEAREETAGALRKYVSLSDVNSFVAEADSAKHAALFQLALPDSEDDVNDPCDSEGSTAAVGSSMTSSSLKRERSFSSLSEDDSLDDFLEPGNAKPKQQRLVITVKSPPTQKKSFSSTSLVNFSGVTKQTRRRSAASIRYSFSSASFQRTISRSESISSSLARQRLMDDYDDEYNDEEQEDDSDYQVRARSTSSSIPNKKGRNVDKACNHCKRSHLRCDDMRPCRRCIATGKTGCKDVQHKPRGRPKLHKPNNIKVE</sequence>
<dbReference type="SUPFAM" id="SSF57701">
    <property type="entry name" value="Zn2/Cys6 DNA-binding domain"/>
    <property type="match status" value="1"/>
</dbReference>
<gene>
    <name evidence="5" type="ORF">EC973_007151</name>
</gene>
<comment type="caution">
    <text evidence="5">The sequence shown here is derived from an EMBL/GenBank/DDBJ whole genome shotgun (WGS) entry which is preliminary data.</text>
</comment>
<organism evidence="5 6">
    <name type="scientific">Apophysomyces ossiformis</name>
    <dbReference type="NCBI Taxonomy" id="679940"/>
    <lineage>
        <taxon>Eukaryota</taxon>
        <taxon>Fungi</taxon>
        <taxon>Fungi incertae sedis</taxon>
        <taxon>Mucoromycota</taxon>
        <taxon>Mucoromycotina</taxon>
        <taxon>Mucoromycetes</taxon>
        <taxon>Mucorales</taxon>
        <taxon>Mucorineae</taxon>
        <taxon>Mucoraceae</taxon>
        <taxon>Apophysomyces</taxon>
    </lineage>
</organism>
<dbReference type="InterPro" id="IPR001138">
    <property type="entry name" value="Zn2Cys6_DnaBD"/>
</dbReference>
<feature type="compositionally biased region" description="Basic residues" evidence="3">
    <location>
        <begin position="322"/>
        <end position="338"/>
    </location>
</feature>
<reference evidence="5" key="1">
    <citation type="submission" date="2020-01" db="EMBL/GenBank/DDBJ databases">
        <title>Genome Sequencing of Three Apophysomyces-Like Fungal Strains Confirms a Novel Fungal Genus in the Mucoromycota with divergent Burkholderia-like Endosymbiotic Bacteria.</title>
        <authorList>
            <person name="Stajich J.E."/>
            <person name="Macias A.M."/>
            <person name="Carter-House D."/>
            <person name="Lovett B."/>
            <person name="Kasson L.R."/>
            <person name="Berry K."/>
            <person name="Grigoriev I."/>
            <person name="Chang Y."/>
            <person name="Spatafora J."/>
            <person name="Kasson M.T."/>
        </authorList>
    </citation>
    <scope>NUCLEOTIDE SEQUENCE</scope>
    <source>
        <strain evidence="5">NRRL A-21654</strain>
    </source>
</reference>
<feature type="compositionally biased region" description="Acidic residues" evidence="3">
    <location>
        <begin position="255"/>
        <end position="265"/>
    </location>
</feature>